<keyword evidence="1" id="KW-0472">Membrane</keyword>
<evidence type="ECO:0000313" key="2">
    <source>
        <dbReference type="EMBL" id="NNH02322.1"/>
    </source>
</evidence>
<dbReference type="RefSeq" id="WP_167034378.1">
    <property type="nucleotide sequence ID" value="NZ_BAAANA010000002.1"/>
</dbReference>
<evidence type="ECO:0000256" key="1">
    <source>
        <dbReference type="SAM" id="Phobius"/>
    </source>
</evidence>
<reference evidence="2 3" key="1">
    <citation type="submission" date="2020-05" db="EMBL/GenBank/DDBJ databases">
        <title>MicrobeNet Type strains.</title>
        <authorList>
            <person name="Nicholson A.C."/>
        </authorList>
    </citation>
    <scope>NUCLEOTIDE SEQUENCE [LARGE SCALE GENOMIC DNA]</scope>
    <source>
        <strain evidence="2 3">JCM 14282</strain>
    </source>
</reference>
<keyword evidence="3" id="KW-1185">Reference proteome</keyword>
<feature type="transmembrane region" description="Helical" evidence="1">
    <location>
        <begin position="71"/>
        <end position="93"/>
    </location>
</feature>
<comment type="caution">
    <text evidence="2">The sequence shown here is derived from an EMBL/GenBank/DDBJ whole genome shotgun (WGS) entry which is preliminary data.</text>
</comment>
<proteinExistence type="predicted"/>
<evidence type="ECO:0000313" key="3">
    <source>
        <dbReference type="Proteomes" id="UP000543598"/>
    </source>
</evidence>
<dbReference type="EMBL" id="JABEMB010000001">
    <property type="protein sequence ID" value="NNH02322.1"/>
    <property type="molecule type" value="Genomic_DNA"/>
</dbReference>
<sequence length="160" mass="17108">MGHVGFSWVGLAFLLALFVPNIVWATVARPSGYSAGGESRLLVALERVGQVATTASALVFDDTNLSPWSPWSLWLAAATALMIAYEVGWARYFRSGRTAGDFYRPLWGVPVPLATLPCAAFVLLGVYGMLIPLIVSALVLSVGHIGIHLGHRATMRRGGV</sequence>
<feature type="transmembrane region" description="Helical" evidence="1">
    <location>
        <begin position="130"/>
        <end position="149"/>
    </location>
</feature>
<gene>
    <name evidence="2" type="ORF">HLA99_00325</name>
</gene>
<feature type="transmembrane region" description="Helical" evidence="1">
    <location>
        <begin position="105"/>
        <end position="124"/>
    </location>
</feature>
<dbReference type="Proteomes" id="UP000543598">
    <property type="component" value="Unassembled WGS sequence"/>
</dbReference>
<protein>
    <submittedName>
        <fullName evidence="2">Uncharacterized protein</fullName>
    </submittedName>
</protein>
<keyword evidence="1" id="KW-1133">Transmembrane helix</keyword>
<name>A0A7Y2PZI3_9MICO</name>
<accession>A0A7Y2PZI3</accession>
<keyword evidence="1" id="KW-0812">Transmembrane</keyword>
<dbReference type="AlphaFoldDB" id="A0A7Y2PZI3"/>
<organism evidence="2 3">
    <name type="scientific">Microbacterium ulmi</name>
    <dbReference type="NCBI Taxonomy" id="179095"/>
    <lineage>
        <taxon>Bacteria</taxon>
        <taxon>Bacillati</taxon>
        <taxon>Actinomycetota</taxon>
        <taxon>Actinomycetes</taxon>
        <taxon>Micrococcales</taxon>
        <taxon>Microbacteriaceae</taxon>
        <taxon>Microbacterium</taxon>
    </lineage>
</organism>